<evidence type="ECO:0000259" key="4">
    <source>
        <dbReference type="PROSITE" id="PS50014"/>
    </source>
</evidence>
<dbReference type="AlphaFoldDB" id="A0A1J8QZP4"/>
<dbReference type="Pfam" id="PF00439">
    <property type="entry name" value="Bromodomain"/>
    <property type="match status" value="1"/>
</dbReference>
<name>A0A1J8QZP4_9AGAM</name>
<feature type="compositionally biased region" description="Polar residues" evidence="3">
    <location>
        <begin position="295"/>
        <end position="310"/>
    </location>
</feature>
<dbReference type="SUPFAM" id="SSF47370">
    <property type="entry name" value="Bromodomain"/>
    <property type="match status" value="1"/>
</dbReference>
<feature type="compositionally biased region" description="Basic and acidic residues" evidence="3">
    <location>
        <begin position="339"/>
        <end position="358"/>
    </location>
</feature>
<evidence type="ECO:0000256" key="3">
    <source>
        <dbReference type="SAM" id="MobiDB-lite"/>
    </source>
</evidence>
<accession>A0A1J8QZP4</accession>
<dbReference type="InterPro" id="IPR036427">
    <property type="entry name" value="Bromodomain-like_sf"/>
</dbReference>
<keyword evidence="6" id="KW-1185">Reference proteome</keyword>
<evidence type="ECO:0000313" key="5">
    <source>
        <dbReference type="EMBL" id="OJA18976.1"/>
    </source>
</evidence>
<dbReference type="PANTHER" id="PTHR15398:SF4">
    <property type="entry name" value="BROMODOMAIN-CONTAINING PROTEIN 8 ISOFORM X1"/>
    <property type="match status" value="1"/>
</dbReference>
<sequence>MSGTDAPLSNVECLLLAQAVYEYGSNAWQQVSKLLSKHPLLSRPKHFFSSNSCRDIYARLMNEAQLECSDENNAAHAPANLQLAQKFYTARLMELRDLIAAEEVKFKTIVAEIQDIRDGKSDAQIRTKLSGAEIEPESEHNDAVPPEAPRDSRGPEQENNEQEPERQFTPQPEEEESEEPEIIEPEPGLEPLPLEEEPFYPPQSEEHESENDEQSKLKVQPIELGESSTSIPEEIEQHEEDQQPTSPDDEASEIEAILTPEPPEGSAEVEARELSVEHDEELPDNEQEMPEQEQEVTPTAQDDTGTSQAEQGHETPMDVDANERDVSVDAETSIPGKRKVSDSEGAGEREKKRLREESLPATPEEEERATRPRRGTTSSEQRPGPSTPAQSTPSASTSLIQPVPNKRFQAVITLLHSQISQHRNGNIFHNPIKPSEAPDYHEIIKRPMDLKTIKARIKDGVIRTSVDFQRDVCLMFANAMMYNRPGSGIALMAEEVDILFHGACEDHAEYCCPQMMLESEVHINTFRQTEGYLRNTRT</sequence>
<feature type="compositionally biased region" description="Low complexity" evidence="3">
    <location>
        <begin position="387"/>
        <end position="398"/>
    </location>
</feature>
<dbReference type="Proteomes" id="UP000183567">
    <property type="component" value="Unassembled WGS sequence"/>
</dbReference>
<dbReference type="Gene3D" id="1.20.920.10">
    <property type="entry name" value="Bromodomain-like"/>
    <property type="match status" value="1"/>
</dbReference>
<dbReference type="EMBL" id="LVVM01001214">
    <property type="protein sequence ID" value="OJA18976.1"/>
    <property type="molecule type" value="Genomic_DNA"/>
</dbReference>
<proteinExistence type="predicted"/>
<evidence type="ECO:0000256" key="2">
    <source>
        <dbReference type="PROSITE-ProRule" id="PRU00035"/>
    </source>
</evidence>
<dbReference type="STRING" id="180088.A0A1J8QZP4"/>
<protein>
    <recommendedName>
        <fullName evidence="4">Bromo domain-containing protein</fullName>
    </recommendedName>
</protein>
<organism evidence="5 6">
    <name type="scientific">Rhizopogon vesiculosus</name>
    <dbReference type="NCBI Taxonomy" id="180088"/>
    <lineage>
        <taxon>Eukaryota</taxon>
        <taxon>Fungi</taxon>
        <taxon>Dikarya</taxon>
        <taxon>Basidiomycota</taxon>
        <taxon>Agaricomycotina</taxon>
        <taxon>Agaricomycetes</taxon>
        <taxon>Agaricomycetidae</taxon>
        <taxon>Boletales</taxon>
        <taxon>Suillineae</taxon>
        <taxon>Rhizopogonaceae</taxon>
        <taxon>Rhizopogon</taxon>
    </lineage>
</organism>
<feature type="domain" description="Bromo" evidence="4">
    <location>
        <begin position="420"/>
        <end position="490"/>
    </location>
</feature>
<dbReference type="SMART" id="SM00297">
    <property type="entry name" value="BROMO"/>
    <property type="match status" value="1"/>
</dbReference>
<dbReference type="CDD" id="cd04369">
    <property type="entry name" value="Bromodomain"/>
    <property type="match status" value="1"/>
</dbReference>
<feature type="compositionally biased region" description="Acidic residues" evidence="3">
    <location>
        <begin position="278"/>
        <end position="294"/>
    </location>
</feature>
<feature type="compositionally biased region" description="Acidic residues" evidence="3">
    <location>
        <begin position="172"/>
        <end position="184"/>
    </location>
</feature>
<evidence type="ECO:0000313" key="6">
    <source>
        <dbReference type="Proteomes" id="UP000183567"/>
    </source>
</evidence>
<dbReference type="OrthoDB" id="1742084at2759"/>
<reference evidence="5 6" key="1">
    <citation type="submission" date="2016-03" db="EMBL/GenBank/DDBJ databases">
        <title>Comparative genomics of the ectomycorrhizal sister species Rhizopogon vinicolor and Rhizopogon vesiculosus (Basidiomycota: Boletales) reveals a divergence of the mating type B locus.</title>
        <authorList>
            <person name="Mujic A.B."/>
            <person name="Kuo A."/>
            <person name="Tritt A."/>
            <person name="Lipzen A."/>
            <person name="Chen C."/>
            <person name="Johnson J."/>
            <person name="Sharma A."/>
            <person name="Barry K."/>
            <person name="Grigoriev I.V."/>
            <person name="Spatafora J.W."/>
        </authorList>
    </citation>
    <scope>NUCLEOTIDE SEQUENCE [LARGE SCALE GENOMIC DNA]</scope>
    <source>
        <strain evidence="5 6">AM-OR11-056</strain>
    </source>
</reference>
<feature type="compositionally biased region" description="Basic and acidic residues" evidence="3">
    <location>
        <begin position="311"/>
        <end position="327"/>
    </location>
</feature>
<dbReference type="PANTHER" id="PTHR15398">
    <property type="entry name" value="BROMODOMAIN-CONTAINING PROTEIN 8"/>
    <property type="match status" value="1"/>
</dbReference>
<feature type="region of interest" description="Disordered" evidence="3">
    <location>
        <begin position="130"/>
        <end position="401"/>
    </location>
</feature>
<evidence type="ECO:0000256" key="1">
    <source>
        <dbReference type="ARBA" id="ARBA00023117"/>
    </source>
</evidence>
<dbReference type="GO" id="GO:0035267">
    <property type="term" value="C:NuA4 histone acetyltransferase complex"/>
    <property type="evidence" value="ECO:0007669"/>
    <property type="project" value="TreeGrafter"/>
</dbReference>
<comment type="caution">
    <text evidence="5">The sequence shown here is derived from an EMBL/GenBank/DDBJ whole genome shotgun (WGS) entry which is preliminary data.</text>
</comment>
<dbReference type="PRINTS" id="PR00503">
    <property type="entry name" value="BROMODOMAIN"/>
</dbReference>
<keyword evidence="1 2" id="KW-0103">Bromodomain</keyword>
<feature type="compositionally biased region" description="Basic and acidic residues" evidence="3">
    <location>
        <begin position="137"/>
        <end position="156"/>
    </location>
</feature>
<gene>
    <name evidence="5" type="ORF">AZE42_00359</name>
</gene>
<dbReference type="InterPro" id="IPR001487">
    <property type="entry name" value="Bromodomain"/>
</dbReference>
<dbReference type="PROSITE" id="PS50014">
    <property type="entry name" value="BROMODOMAIN_2"/>
    <property type="match status" value="1"/>
</dbReference>
<dbReference type="GO" id="GO:0006325">
    <property type="term" value="P:chromatin organization"/>
    <property type="evidence" value="ECO:0007669"/>
    <property type="project" value="UniProtKB-ARBA"/>
</dbReference>